<dbReference type="AlphaFoldDB" id="A0A8X6FRR7"/>
<dbReference type="EMBL" id="BMAO01003413">
    <property type="protein sequence ID" value="GFQ87607.1"/>
    <property type="molecule type" value="Genomic_DNA"/>
</dbReference>
<protein>
    <submittedName>
        <fullName evidence="1">Uncharacterized protein</fullName>
    </submittedName>
</protein>
<gene>
    <name evidence="1" type="ORF">TNCT_25701</name>
</gene>
<proteinExistence type="predicted"/>
<dbReference type="Proteomes" id="UP000887116">
    <property type="component" value="Unassembled WGS sequence"/>
</dbReference>
<evidence type="ECO:0000313" key="2">
    <source>
        <dbReference type="Proteomes" id="UP000887116"/>
    </source>
</evidence>
<keyword evidence="2" id="KW-1185">Reference proteome</keyword>
<evidence type="ECO:0000313" key="1">
    <source>
        <dbReference type="EMBL" id="GFQ87607.1"/>
    </source>
</evidence>
<sequence>MTTDYVKSSMDFPVDGAFARIICSLLEFYQSKLIICCYFFNHGVTRKLDYILVAIPNLLQFAYANKCCLNVANYGFNWNKVPHDVRELQI</sequence>
<organism evidence="1 2">
    <name type="scientific">Trichonephila clavata</name>
    <name type="common">Joro spider</name>
    <name type="synonym">Nephila clavata</name>
    <dbReference type="NCBI Taxonomy" id="2740835"/>
    <lineage>
        <taxon>Eukaryota</taxon>
        <taxon>Metazoa</taxon>
        <taxon>Ecdysozoa</taxon>
        <taxon>Arthropoda</taxon>
        <taxon>Chelicerata</taxon>
        <taxon>Arachnida</taxon>
        <taxon>Araneae</taxon>
        <taxon>Araneomorphae</taxon>
        <taxon>Entelegynae</taxon>
        <taxon>Araneoidea</taxon>
        <taxon>Nephilidae</taxon>
        <taxon>Trichonephila</taxon>
    </lineage>
</organism>
<name>A0A8X6FRR7_TRICU</name>
<accession>A0A8X6FRR7</accession>
<comment type="caution">
    <text evidence="1">The sequence shown here is derived from an EMBL/GenBank/DDBJ whole genome shotgun (WGS) entry which is preliminary data.</text>
</comment>
<reference evidence="1" key="1">
    <citation type="submission" date="2020-07" db="EMBL/GenBank/DDBJ databases">
        <title>Multicomponent nature underlies the extraordinary mechanical properties of spider dragline silk.</title>
        <authorList>
            <person name="Kono N."/>
            <person name="Nakamura H."/>
            <person name="Mori M."/>
            <person name="Yoshida Y."/>
            <person name="Ohtoshi R."/>
            <person name="Malay A.D."/>
            <person name="Moran D.A.P."/>
            <person name="Tomita M."/>
            <person name="Numata K."/>
            <person name="Arakawa K."/>
        </authorList>
    </citation>
    <scope>NUCLEOTIDE SEQUENCE</scope>
</reference>